<evidence type="ECO:0000259" key="13">
    <source>
        <dbReference type="PROSITE" id="PS50198"/>
    </source>
</evidence>
<dbReference type="PANTHER" id="PTHR43629">
    <property type="entry name" value="PEPTIDYL-PROLYL CIS-TRANS ISOMERASE"/>
    <property type="match status" value="1"/>
</dbReference>
<evidence type="ECO:0000256" key="4">
    <source>
        <dbReference type="ARBA" id="ARBA00013194"/>
    </source>
</evidence>
<keyword evidence="6 12" id="KW-0697">Rotamase</keyword>
<evidence type="ECO:0000313" key="14">
    <source>
        <dbReference type="EMBL" id="PRO70956.1"/>
    </source>
</evidence>
<evidence type="ECO:0000256" key="12">
    <source>
        <dbReference type="PROSITE-ProRule" id="PRU00278"/>
    </source>
</evidence>
<dbReference type="Gene3D" id="3.10.50.40">
    <property type="match status" value="1"/>
</dbReference>
<dbReference type="GO" id="GO:0005737">
    <property type="term" value="C:cytoplasm"/>
    <property type="evidence" value="ECO:0007669"/>
    <property type="project" value="UniProtKB-SubCell"/>
</dbReference>
<evidence type="ECO:0000256" key="5">
    <source>
        <dbReference type="ARBA" id="ARBA00022490"/>
    </source>
</evidence>
<dbReference type="InterPro" id="IPR052204">
    <property type="entry name" value="PpiC/parvulin_rotamase"/>
</dbReference>
<evidence type="ECO:0000256" key="7">
    <source>
        <dbReference type="ARBA" id="ARBA00023235"/>
    </source>
</evidence>
<dbReference type="PROSITE" id="PS01096">
    <property type="entry name" value="PPIC_PPIASE_1"/>
    <property type="match status" value="1"/>
</dbReference>
<evidence type="ECO:0000256" key="6">
    <source>
        <dbReference type="ARBA" id="ARBA00023110"/>
    </source>
</evidence>
<dbReference type="RefSeq" id="WP_105936941.1">
    <property type="nucleotide sequence ID" value="NZ_PVNP01000220.1"/>
</dbReference>
<dbReference type="GO" id="GO:0003755">
    <property type="term" value="F:peptidyl-prolyl cis-trans isomerase activity"/>
    <property type="evidence" value="ECO:0007669"/>
    <property type="project" value="UniProtKB-KW"/>
</dbReference>
<name>A0A2S9V3C5_9ALTE</name>
<comment type="function">
    <text evidence="11">PPIases accelerate the folding of proteins. It prefers amino acid residues with hydrophobic side chains like leucine and phenylalanine in the P1 position of the peptides substrates.</text>
</comment>
<dbReference type="SUPFAM" id="SSF54534">
    <property type="entry name" value="FKBP-like"/>
    <property type="match status" value="1"/>
</dbReference>
<evidence type="ECO:0000313" key="15">
    <source>
        <dbReference type="Proteomes" id="UP000238949"/>
    </source>
</evidence>
<dbReference type="InterPro" id="IPR046357">
    <property type="entry name" value="PPIase_dom_sf"/>
</dbReference>
<gene>
    <name evidence="14" type="ORF">C6Y40_24160</name>
</gene>
<dbReference type="InterPro" id="IPR000297">
    <property type="entry name" value="PPIase_PpiC"/>
</dbReference>
<evidence type="ECO:0000256" key="1">
    <source>
        <dbReference type="ARBA" id="ARBA00000971"/>
    </source>
</evidence>
<comment type="similarity">
    <text evidence="3">Belongs to the PpiC/parvulin rotamase family.</text>
</comment>
<reference evidence="15" key="1">
    <citation type="journal article" date="2020" name="Int. J. Syst. Evol. Microbiol.">
        <title>Alteromonas alba sp. nov., a marine bacterium isolated from the seawater of the West Pacific Ocean.</title>
        <authorList>
            <person name="Sun C."/>
            <person name="Wu Y.-H."/>
            <person name="Xamxidin M."/>
            <person name="Cheng H."/>
            <person name="Xu X.-W."/>
        </authorList>
    </citation>
    <scope>NUCLEOTIDE SEQUENCE [LARGE SCALE GENOMIC DNA]</scope>
    <source>
        <strain evidence="15">190</strain>
    </source>
</reference>
<evidence type="ECO:0000256" key="2">
    <source>
        <dbReference type="ARBA" id="ARBA00004496"/>
    </source>
</evidence>
<dbReference type="InterPro" id="IPR023058">
    <property type="entry name" value="PPIase_PpiC_CS"/>
</dbReference>
<dbReference type="EMBL" id="PVNP01000220">
    <property type="protein sequence ID" value="PRO70956.1"/>
    <property type="molecule type" value="Genomic_DNA"/>
</dbReference>
<dbReference type="OrthoDB" id="14196at2"/>
<evidence type="ECO:0000256" key="10">
    <source>
        <dbReference type="ARBA" id="ARBA00043072"/>
    </source>
</evidence>
<protein>
    <recommendedName>
        <fullName evidence="8">Peptidyl-prolyl cis-trans isomerase C</fullName>
        <ecNumber evidence="4">5.2.1.8</ecNumber>
    </recommendedName>
    <alternativeName>
        <fullName evidence="10">Parvulin</fullName>
    </alternativeName>
    <alternativeName>
        <fullName evidence="9">Rotamase C</fullName>
    </alternativeName>
</protein>
<dbReference type="PROSITE" id="PS50198">
    <property type="entry name" value="PPIC_PPIASE_2"/>
    <property type="match status" value="1"/>
</dbReference>
<sequence>MATAAAVHILVRTEKEAQLLLAQLKKAKGKNFAALARKFSICPSAKRGGDLGEFKRGQMVKQFDDVVFKKDILTIHGPVKTKFGYHLIKTLYRND</sequence>
<comment type="catalytic activity">
    <reaction evidence="1">
        <text>[protein]-peptidylproline (omega=180) = [protein]-peptidylproline (omega=0)</text>
        <dbReference type="Rhea" id="RHEA:16237"/>
        <dbReference type="Rhea" id="RHEA-COMP:10747"/>
        <dbReference type="Rhea" id="RHEA-COMP:10748"/>
        <dbReference type="ChEBI" id="CHEBI:83833"/>
        <dbReference type="ChEBI" id="CHEBI:83834"/>
        <dbReference type="EC" id="5.2.1.8"/>
    </reaction>
</comment>
<dbReference type="PANTHER" id="PTHR43629:SF3">
    <property type="entry name" value="PEPTIDYL-PROLYL CIS-TRANS ISOMERASE C"/>
    <property type="match status" value="1"/>
</dbReference>
<evidence type="ECO:0000256" key="11">
    <source>
        <dbReference type="ARBA" id="ARBA00046231"/>
    </source>
</evidence>
<evidence type="ECO:0000256" key="9">
    <source>
        <dbReference type="ARBA" id="ARBA00041926"/>
    </source>
</evidence>
<proteinExistence type="inferred from homology"/>
<accession>A0A2S9V3C5</accession>
<feature type="domain" description="PpiC" evidence="13">
    <location>
        <begin position="1"/>
        <end position="92"/>
    </location>
</feature>
<keyword evidence="5" id="KW-0963">Cytoplasm</keyword>
<keyword evidence="7 12" id="KW-0413">Isomerase</keyword>
<dbReference type="AlphaFoldDB" id="A0A2S9V3C5"/>
<dbReference type="Pfam" id="PF00639">
    <property type="entry name" value="Rotamase"/>
    <property type="match status" value="1"/>
</dbReference>
<comment type="subcellular location">
    <subcellularLocation>
        <location evidence="2">Cytoplasm</location>
    </subcellularLocation>
</comment>
<evidence type="ECO:0000256" key="8">
    <source>
        <dbReference type="ARBA" id="ARBA00040926"/>
    </source>
</evidence>
<dbReference type="Proteomes" id="UP000238949">
    <property type="component" value="Unassembled WGS sequence"/>
</dbReference>
<comment type="caution">
    <text evidence="14">The sequence shown here is derived from an EMBL/GenBank/DDBJ whole genome shotgun (WGS) entry which is preliminary data.</text>
</comment>
<dbReference type="EC" id="5.2.1.8" evidence="4"/>
<keyword evidence="15" id="KW-1185">Reference proteome</keyword>
<organism evidence="14 15">
    <name type="scientific">Alteromonas alba</name>
    <dbReference type="NCBI Taxonomy" id="2079529"/>
    <lineage>
        <taxon>Bacteria</taxon>
        <taxon>Pseudomonadati</taxon>
        <taxon>Pseudomonadota</taxon>
        <taxon>Gammaproteobacteria</taxon>
        <taxon>Alteromonadales</taxon>
        <taxon>Alteromonadaceae</taxon>
        <taxon>Alteromonas/Salinimonas group</taxon>
        <taxon>Alteromonas</taxon>
    </lineage>
</organism>
<evidence type="ECO:0000256" key="3">
    <source>
        <dbReference type="ARBA" id="ARBA00007656"/>
    </source>
</evidence>